<gene>
    <name evidence="1" type="ORF">METZ01_LOCUS395646</name>
</gene>
<dbReference type="AlphaFoldDB" id="A0A382V8G1"/>
<sequence length="117" mass="13377">MGSGFIDSHIDPEIDVWIRVTQEAWLETAKILFEKHGMNFFNFLSAIDWKPSPFGREMDAAIDHLDDEVTVETEMEWGVTGGEKRFQLLARVHNPVTNIGINIKADLDGEFPEVDTW</sequence>
<dbReference type="EMBL" id="UINC01149988">
    <property type="protein sequence ID" value="SVD42792.1"/>
    <property type="molecule type" value="Genomic_DNA"/>
</dbReference>
<protein>
    <submittedName>
        <fullName evidence="1">Uncharacterized protein</fullName>
    </submittedName>
</protein>
<feature type="non-terminal residue" evidence="1">
    <location>
        <position position="117"/>
    </location>
</feature>
<reference evidence="1" key="1">
    <citation type="submission" date="2018-05" db="EMBL/GenBank/DDBJ databases">
        <authorList>
            <person name="Lanie J.A."/>
            <person name="Ng W.-L."/>
            <person name="Kazmierczak K.M."/>
            <person name="Andrzejewski T.M."/>
            <person name="Davidsen T.M."/>
            <person name="Wayne K.J."/>
            <person name="Tettelin H."/>
            <person name="Glass J.I."/>
            <person name="Rusch D."/>
            <person name="Podicherti R."/>
            <person name="Tsui H.-C.T."/>
            <person name="Winkler M.E."/>
        </authorList>
    </citation>
    <scope>NUCLEOTIDE SEQUENCE</scope>
</reference>
<organism evidence="1">
    <name type="scientific">marine metagenome</name>
    <dbReference type="NCBI Taxonomy" id="408172"/>
    <lineage>
        <taxon>unclassified sequences</taxon>
        <taxon>metagenomes</taxon>
        <taxon>ecological metagenomes</taxon>
    </lineage>
</organism>
<accession>A0A382V8G1</accession>
<dbReference type="InterPro" id="IPR037232">
    <property type="entry name" value="NADH_quin_OxRdtase_su_C/D-like"/>
</dbReference>
<name>A0A382V8G1_9ZZZZ</name>
<dbReference type="Gene3D" id="3.30.460.80">
    <property type="entry name" value="NADH:ubiquinone oxidoreductase, 30kDa subunit"/>
    <property type="match status" value="1"/>
</dbReference>
<proteinExistence type="predicted"/>
<evidence type="ECO:0000313" key="1">
    <source>
        <dbReference type="EMBL" id="SVD42792.1"/>
    </source>
</evidence>